<evidence type="ECO:0000259" key="18">
    <source>
        <dbReference type="SMART" id="SM00965"/>
    </source>
</evidence>
<accession>A0ABS1DZN1</accession>
<evidence type="ECO:0000256" key="7">
    <source>
        <dbReference type="ARBA" id="ARBA00022729"/>
    </source>
</evidence>
<dbReference type="Gene3D" id="3.55.50.30">
    <property type="match status" value="1"/>
</dbReference>
<dbReference type="InterPro" id="IPR012910">
    <property type="entry name" value="Plug_dom"/>
</dbReference>
<evidence type="ECO:0000256" key="3">
    <source>
        <dbReference type="ARBA" id="ARBA00022448"/>
    </source>
</evidence>
<evidence type="ECO:0000256" key="15">
    <source>
        <dbReference type="PROSITE-ProRule" id="PRU10144"/>
    </source>
</evidence>
<dbReference type="Proteomes" id="UP001041814">
    <property type="component" value="Unassembled WGS sequence"/>
</dbReference>
<dbReference type="Pfam" id="PF00593">
    <property type="entry name" value="TonB_dep_Rec_b-barrel"/>
    <property type="match status" value="1"/>
</dbReference>
<evidence type="ECO:0000256" key="5">
    <source>
        <dbReference type="ARBA" id="ARBA00022496"/>
    </source>
</evidence>
<evidence type="ECO:0000256" key="8">
    <source>
        <dbReference type="ARBA" id="ARBA00023004"/>
    </source>
</evidence>
<dbReference type="PROSITE" id="PS52016">
    <property type="entry name" value="TONB_DEPENDENT_REC_3"/>
    <property type="match status" value="1"/>
</dbReference>
<dbReference type="PROSITE" id="PS01156">
    <property type="entry name" value="TONB_DEPENDENT_REC_2"/>
    <property type="match status" value="1"/>
</dbReference>
<keyword evidence="12" id="KW-0675">Receptor</keyword>
<dbReference type="InterPro" id="IPR000531">
    <property type="entry name" value="Beta-barrel_TonB"/>
</dbReference>
<evidence type="ECO:0000256" key="16">
    <source>
        <dbReference type="RuleBase" id="RU003357"/>
    </source>
</evidence>
<reference evidence="19" key="2">
    <citation type="journal article" date="2020" name="Microorganisms">
        <title>Osmotic Adaptation and Compatible Solute Biosynthesis of Phototrophic Bacteria as Revealed from Genome Analyses.</title>
        <authorList>
            <person name="Imhoff J.F."/>
            <person name="Rahn T."/>
            <person name="Kunzel S."/>
            <person name="Keller A."/>
            <person name="Neulinger S.C."/>
        </authorList>
    </citation>
    <scope>NUCLEOTIDE SEQUENCE</scope>
    <source>
        <strain evidence="19">IM 151</strain>
    </source>
</reference>
<keyword evidence="9" id="KW-0406">Ion transport</keyword>
<evidence type="ECO:0000256" key="14">
    <source>
        <dbReference type="PROSITE-ProRule" id="PRU01360"/>
    </source>
</evidence>
<reference evidence="19" key="1">
    <citation type="submission" date="2017-08" db="EMBL/GenBank/DDBJ databases">
        <authorList>
            <person name="Imhoff J.F."/>
            <person name="Rahn T."/>
            <person name="Kuenzel S."/>
            <person name="Neulinger S.C."/>
        </authorList>
    </citation>
    <scope>NUCLEOTIDE SEQUENCE</scope>
    <source>
        <strain evidence="19">IM 151</strain>
    </source>
</reference>
<comment type="caution">
    <text evidence="19">The sequence shown here is derived from an EMBL/GenBank/DDBJ whole genome shotgun (WGS) entry which is preliminary data.</text>
</comment>
<evidence type="ECO:0000256" key="13">
    <source>
        <dbReference type="ARBA" id="ARBA00023237"/>
    </source>
</evidence>
<dbReference type="Gene3D" id="2.40.170.20">
    <property type="entry name" value="TonB-dependent receptor, beta-barrel domain"/>
    <property type="match status" value="1"/>
</dbReference>
<dbReference type="EMBL" id="NRRU01000133">
    <property type="protein sequence ID" value="MBK1715567.1"/>
    <property type="molecule type" value="Genomic_DNA"/>
</dbReference>
<evidence type="ECO:0000256" key="2">
    <source>
        <dbReference type="ARBA" id="ARBA00009810"/>
    </source>
</evidence>
<feature type="region of interest" description="Disordered" evidence="17">
    <location>
        <begin position="1"/>
        <end position="20"/>
    </location>
</feature>
<keyword evidence="20" id="KW-1185">Reference proteome</keyword>
<evidence type="ECO:0000256" key="1">
    <source>
        <dbReference type="ARBA" id="ARBA00004571"/>
    </source>
</evidence>
<dbReference type="Pfam" id="PF07715">
    <property type="entry name" value="Plug"/>
    <property type="match status" value="1"/>
</dbReference>
<keyword evidence="11 14" id="KW-0472">Membrane</keyword>
<dbReference type="SUPFAM" id="SSF56935">
    <property type="entry name" value="Porins"/>
    <property type="match status" value="1"/>
</dbReference>
<dbReference type="RefSeq" id="WP_200380101.1">
    <property type="nucleotide sequence ID" value="NZ_NRRU01000133.1"/>
</dbReference>
<evidence type="ECO:0000256" key="4">
    <source>
        <dbReference type="ARBA" id="ARBA00022452"/>
    </source>
</evidence>
<keyword evidence="3 14" id="KW-0813">Transport</keyword>
<keyword evidence="4 14" id="KW-1134">Transmembrane beta strand</keyword>
<name>A0ABS1DZN1_RUBGE</name>
<evidence type="ECO:0000313" key="19">
    <source>
        <dbReference type="EMBL" id="MBK1715567.1"/>
    </source>
</evidence>
<keyword evidence="13 14" id="KW-0998">Cell outer membrane</keyword>
<comment type="similarity">
    <text evidence="2 14 16">Belongs to the TonB-dependent receptor family.</text>
</comment>
<dbReference type="Gene3D" id="2.170.130.10">
    <property type="entry name" value="TonB-dependent receptor, plug domain"/>
    <property type="match status" value="1"/>
</dbReference>
<keyword evidence="7" id="KW-0732">Signal</keyword>
<feature type="domain" description="Secretin/TonB short N-terminal" evidence="18">
    <location>
        <begin position="88"/>
        <end position="139"/>
    </location>
</feature>
<dbReference type="SMART" id="SM00965">
    <property type="entry name" value="STN"/>
    <property type="match status" value="1"/>
</dbReference>
<dbReference type="InterPro" id="IPR039426">
    <property type="entry name" value="TonB-dep_rcpt-like"/>
</dbReference>
<keyword evidence="8" id="KW-0408">Iron</keyword>
<dbReference type="Pfam" id="PF07660">
    <property type="entry name" value="STN"/>
    <property type="match status" value="1"/>
</dbReference>
<evidence type="ECO:0000313" key="20">
    <source>
        <dbReference type="Proteomes" id="UP001041814"/>
    </source>
</evidence>
<proteinExistence type="inferred from homology"/>
<feature type="short sequence motif" description="TonB C-terminal box" evidence="15">
    <location>
        <begin position="826"/>
        <end position="843"/>
    </location>
</feature>
<comment type="subcellular location">
    <subcellularLocation>
        <location evidence="1 14">Cell outer membrane</location>
        <topology evidence="1 14">Multi-pass membrane protein</topology>
    </subcellularLocation>
</comment>
<keyword evidence="10 16" id="KW-0798">TonB box</keyword>
<dbReference type="CDD" id="cd01347">
    <property type="entry name" value="ligand_gated_channel"/>
    <property type="match status" value="1"/>
</dbReference>
<dbReference type="InterPro" id="IPR036942">
    <property type="entry name" value="Beta-barrel_TonB_sf"/>
</dbReference>
<evidence type="ECO:0000256" key="17">
    <source>
        <dbReference type="SAM" id="MobiDB-lite"/>
    </source>
</evidence>
<evidence type="ECO:0000256" key="10">
    <source>
        <dbReference type="ARBA" id="ARBA00023077"/>
    </source>
</evidence>
<evidence type="ECO:0000256" key="12">
    <source>
        <dbReference type="ARBA" id="ARBA00023170"/>
    </source>
</evidence>
<sequence length="843" mass="91474">MAAVRAQYPTTQPGKHLGQQRAAPATRFPLTPVAQALLGVLLGAALWAPAPSAWAQGIPAATEARRSFDVPAGSLDQALSRFGRQAGAQIVVNAELTAGLKSPGATGSLTEAEALRQVLAGTGLQAVRDASGEYTLRKTPALPASEATLPEVRVRETTLPAVTVKAKADVSATTQGSGSYRAAGPTSTATGLALTQRETPQSISVVTREKIDDYALSSLNEVLEQMPGVHVSSLDSERTTYSARGFGIENFQYDGVPTTINSAFSAGNNLSSTAIYDRVEVLKGAAGLLTGAGQPGAIINLVRKKPTATSQKQVRVGAGSWDNYSAELDVSAPLSTDGRIRGRGVAAFQDQHSFLDGSQRKTSVLYGMLEADLTPDTLLSVGLDYQNTDPQRSSWSGTRPIYDRYGNRISLPRSYNSGANWSGWEQTSGSAFASLTQWLSDRWKLQASLTHQYNGYDAKLGSIQSGPFADGTSTIFANKYVGRTNTDTFDFAVDGSFSWLGREHELVLGGQVSRAHWTGTTYANVSYPQRIVSDFWSWNGDIPEPLWGTPSSYQDETTRQEALYAATRLSATDSLKVLLGGRFANYRYAAPNSSIDYQQNGNFVPYAGLVYEINKNISWYASYTTIFKPQSYRDVSGNLIDPLEGKSYETGLKGEFFDGALNASAAYFEIRQENYPEQLEDTYAPDGNPAYRGIQGVKAKGFEVEVTGALTRNSQLQGSFTHVKARQDGKLVSTTAPANQFKLYASYRADALLPGLKLGGGGRWQSRTYQTIMNYGLGRQEEYSQSAYAVFDLMARHEISSQLTAGLKINNVFDKAYRTNIGFYRTTSYGEPRNIHLNLTYKF</sequence>
<evidence type="ECO:0000256" key="6">
    <source>
        <dbReference type="ARBA" id="ARBA00022692"/>
    </source>
</evidence>
<dbReference type="InterPro" id="IPR011662">
    <property type="entry name" value="Secretin/TonB_short_N"/>
</dbReference>
<dbReference type="PANTHER" id="PTHR32552">
    <property type="entry name" value="FERRICHROME IRON RECEPTOR-RELATED"/>
    <property type="match status" value="1"/>
</dbReference>
<dbReference type="InterPro" id="IPR010917">
    <property type="entry name" value="TonB_rcpt_CS"/>
</dbReference>
<dbReference type="PANTHER" id="PTHR32552:SF74">
    <property type="entry name" value="HYDROXAMATE SIDEROPHORE RECEPTOR FHUE"/>
    <property type="match status" value="1"/>
</dbReference>
<organism evidence="19 20">
    <name type="scientific">Rubrivivax gelatinosus</name>
    <name type="common">Rhodocyclus gelatinosus</name>
    <name type="synonym">Rhodopseudomonas gelatinosa</name>
    <dbReference type="NCBI Taxonomy" id="28068"/>
    <lineage>
        <taxon>Bacteria</taxon>
        <taxon>Pseudomonadati</taxon>
        <taxon>Pseudomonadota</taxon>
        <taxon>Betaproteobacteria</taxon>
        <taxon>Burkholderiales</taxon>
        <taxon>Sphaerotilaceae</taxon>
        <taxon>Rubrivivax</taxon>
    </lineage>
</organism>
<evidence type="ECO:0000256" key="9">
    <source>
        <dbReference type="ARBA" id="ARBA00023065"/>
    </source>
</evidence>
<gene>
    <name evidence="19" type="ORF">CKO43_22705</name>
</gene>
<dbReference type="InterPro" id="IPR010105">
    <property type="entry name" value="TonB_sidphr_rcpt"/>
</dbReference>
<keyword evidence="6 14" id="KW-0812">Transmembrane</keyword>
<dbReference type="NCBIfam" id="TIGR01783">
    <property type="entry name" value="TonB-siderophor"/>
    <property type="match status" value="1"/>
</dbReference>
<keyword evidence="5" id="KW-0410">Iron transport</keyword>
<dbReference type="InterPro" id="IPR037066">
    <property type="entry name" value="Plug_dom_sf"/>
</dbReference>
<evidence type="ECO:0000256" key="11">
    <source>
        <dbReference type="ARBA" id="ARBA00023136"/>
    </source>
</evidence>
<protein>
    <recommendedName>
        <fullName evidence="18">Secretin/TonB short N-terminal domain-containing protein</fullName>
    </recommendedName>
</protein>